<evidence type="ECO:0000256" key="7">
    <source>
        <dbReference type="SAM" id="Phobius"/>
    </source>
</evidence>
<protein>
    <submittedName>
        <fullName evidence="9">Glycerol-3-phosphate transporter</fullName>
    </submittedName>
</protein>
<keyword evidence="3" id="KW-1003">Cell membrane</keyword>
<evidence type="ECO:0000256" key="4">
    <source>
        <dbReference type="ARBA" id="ARBA00022692"/>
    </source>
</evidence>
<evidence type="ECO:0000256" key="3">
    <source>
        <dbReference type="ARBA" id="ARBA00022475"/>
    </source>
</evidence>
<name>A0A3B0UWA5_9ZZZZ</name>
<feature type="domain" description="Major facilitator superfamily (MFS) profile" evidence="8">
    <location>
        <begin position="26"/>
        <end position="303"/>
    </location>
</feature>
<dbReference type="Gene3D" id="1.20.1250.20">
    <property type="entry name" value="MFS general substrate transporter like domains"/>
    <property type="match status" value="2"/>
</dbReference>
<evidence type="ECO:0000313" key="9">
    <source>
        <dbReference type="EMBL" id="VAW28889.1"/>
    </source>
</evidence>
<keyword evidence="4 7" id="KW-0812">Transmembrane</keyword>
<dbReference type="PANTHER" id="PTHR43826:SF6">
    <property type="entry name" value="GLYCEROL-3-PHOSPHATE TRANSPORTER"/>
    <property type="match status" value="1"/>
</dbReference>
<dbReference type="PANTHER" id="PTHR43826">
    <property type="entry name" value="GLUCOSE-6-PHOSPHATE EXCHANGER SLC37A4"/>
    <property type="match status" value="1"/>
</dbReference>
<dbReference type="EMBL" id="UOES01000478">
    <property type="protein sequence ID" value="VAW28889.1"/>
    <property type="molecule type" value="Genomic_DNA"/>
</dbReference>
<feature type="transmembrane region" description="Helical" evidence="7">
    <location>
        <begin position="26"/>
        <end position="44"/>
    </location>
</feature>
<evidence type="ECO:0000256" key="1">
    <source>
        <dbReference type="ARBA" id="ARBA00004651"/>
    </source>
</evidence>
<gene>
    <name evidence="9" type="ORF">MNBD_BACTEROID06-1315</name>
</gene>
<organism evidence="9">
    <name type="scientific">hydrothermal vent metagenome</name>
    <dbReference type="NCBI Taxonomy" id="652676"/>
    <lineage>
        <taxon>unclassified sequences</taxon>
        <taxon>metagenomes</taxon>
        <taxon>ecological metagenomes</taxon>
    </lineage>
</organism>
<sequence length="303" mass="34426">MLHFLKAPKPISRMPEDEIDKTFNRYRWQVFIGIFVGYAGYYFIRKNFALAIPDLINQGFSKTELGFALSFLAISYGVSKFLMGNVSDRSNVKYFMPLGLLLSALVMIFMGVVPAATSTVLIMAVLLFLNGWFQGMGWPPSGRSMVHWFSLTERGTKMSVWNVAHNIGGALMPVLAILGVELFSDWHAKFYFPGMIAIVVAVLIFFLLKDTPKSEGLPSIEEWKNDYPDGYKVKTKEEEEKGVTAMEIFTEHILPNKLLWSIAFANAFVYLVRYGIQDWAPTYLIEVKGFTEAESSWAYSMYE</sequence>
<dbReference type="FunFam" id="1.20.1250.20:FF:000007">
    <property type="entry name" value="Glycerol-3-phosphate transporter"/>
    <property type="match status" value="1"/>
</dbReference>
<evidence type="ECO:0000256" key="2">
    <source>
        <dbReference type="ARBA" id="ARBA00009598"/>
    </source>
</evidence>
<dbReference type="InterPro" id="IPR036259">
    <property type="entry name" value="MFS_trans_sf"/>
</dbReference>
<comment type="similarity">
    <text evidence="2">Belongs to the major facilitator superfamily. Organophosphate:Pi antiporter (OPA) (TC 2.A.1.4) family.</text>
</comment>
<dbReference type="InterPro" id="IPR020846">
    <property type="entry name" value="MFS_dom"/>
</dbReference>
<dbReference type="Pfam" id="PF07690">
    <property type="entry name" value="MFS_1"/>
    <property type="match status" value="1"/>
</dbReference>
<dbReference type="InterPro" id="IPR021159">
    <property type="entry name" value="Sugar-P_transporter_CS"/>
</dbReference>
<evidence type="ECO:0000256" key="5">
    <source>
        <dbReference type="ARBA" id="ARBA00022989"/>
    </source>
</evidence>
<dbReference type="PROSITE" id="PS50850">
    <property type="entry name" value="MFS"/>
    <property type="match status" value="1"/>
</dbReference>
<dbReference type="GO" id="GO:0035435">
    <property type="term" value="P:phosphate ion transmembrane transport"/>
    <property type="evidence" value="ECO:0007669"/>
    <property type="project" value="TreeGrafter"/>
</dbReference>
<accession>A0A3B0UWA5</accession>
<keyword evidence="5 7" id="KW-1133">Transmembrane helix</keyword>
<comment type="subcellular location">
    <subcellularLocation>
        <location evidence="1">Cell membrane</location>
        <topology evidence="1">Multi-pass membrane protein</topology>
    </subcellularLocation>
</comment>
<dbReference type="AlphaFoldDB" id="A0A3B0UWA5"/>
<dbReference type="PROSITE" id="PS00942">
    <property type="entry name" value="GLPT"/>
    <property type="match status" value="1"/>
</dbReference>
<dbReference type="InterPro" id="IPR011701">
    <property type="entry name" value="MFS"/>
</dbReference>
<reference evidence="9" key="1">
    <citation type="submission" date="2018-06" db="EMBL/GenBank/DDBJ databases">
        <authorList>
            <person name="Zhirakovskaya E."/>
        </authorList>
    </citation>
    <scope>NUCLEOTIDE SEQUENCE</scope>
</reference>
<dbReference type="GO" id="GO:0005886">
    <property type="term" value="C:plasma membrane"/>
    <property type="evidence" value="ECO:0007669"/>
    <property type="project" value="UniProtKB-SubCell"/>
</dbReference>
<dbReference type="GO" id="GO:0061513">
    <property type="term" value="F:glucose 6-phosphate:phosphate antiporter activity"/>
    <property type="evidence" value="ECO:0007669"/>
    <property type="project" value="TreeGrafter"/>
</dbReference>
<keyword evidence="6 7" id="KW-0472">Membrane</keyword>
<feature type="transmembrane region" description="Helical" evidence="7">
    <location>
        <begin position="190"/>
        <end position="208"/>
    </location>
</feature>
<dbReference type="InterPro" id="IPR051337">
    <property type="entry name" value="OPA_Antiporter"/>
</dbReference>
<evidence type="ECO:0000259" key="8">
    <source>
        <dbReference type="PROSITE" id="PS50850"/>
    </source>
</evidence>
<feature type="transmembrane region" description="Helical" evidence="7">
    <location>
        <begin position="158"/>
        <end position="178"/>
    </location>
</feature>
<proteinExistence type="inferred from homology"/>
<dbReference type="SUPFAM" id="SSF103473">
    <property type="entry name" value="MFS general substrate transporter"/>
    <property type="match status" value="1"/>
</dbReference>
<evidence type="ECO:0000256" key="6">
    <source>
        <dbReference type="ARBA" id="ARBA00023136"/>
    </source>
</evidence>
<feature type="transmembrane region" description="Helical" evidence="7">
    <location>
        <begin position="65"/>
        <end position="82"/>
    </location>
</feature>
<feature type="non-terminal residue" evidence="9">
    <location>
        <position position="303"/>
    </location>
</feature>